<reference evidence="1 2" key="1">
    <citation type="submission" date="2024-02" db="EMBL/GenBank/DDBJ databases">
        <authorList>
            <person name="Vignale AGUSTIN F."/>
            <person name="Sosa J E."/>
            <person name="Modenutti C."/>
        </authorList>
    </citation>
    <scope>NUCLEOTIDE SEQUENCE [LARGE SCALE GENOMIC DNA]</scope>
</reference>
<evidence type="ECO:0000313" key="2">
    <source>
        <dbReference type="Proteomes" id="UP001642360"/>
    </source>
</evidence>
<keyword evidence="2" id="KW-1185">Reference proteome</keyword>
<evidence type="ECO:0000313" key="1">
    <source>
        <dbReference type="EMBL" id="CAK9160198.1"/>
    </source>
</evidence>
<sequence>MGIWDFINSTTDILKRNAPDLSVNGRQRVNQYMPNDEARAKIALFVTKLAKNAADYAVKEGVNSIPAAGTKPMALQNSAMLQSSMRLVKGPLSSLNRQESLTLS</sequence>
<proteinExistence type="predicted"/>
<dbReference type="EMBL" id="CAUOFW020003480">
    <property type="protein sequence ID" value="CAK9160198.1"/>
    <property type="molecule type" value="Genomic_DNA"/>
</dbReference>
<organism evidence="1 2">
    <name type="scientific">Ilex paraguariensis</name>
    <name type="common">yerba mate</name>
    <dbReference type="NCBI Taxonomy" id="185542"/>
    <lineage>
        <taxon>Eukaryota</taxon>
        <taxon>Viridiplantae</taxon>
        <taxon>Streptophyta</taxon>
        <taxon>Embryophyta</taxon>
        <taxon>Tracheophyta</taxon>
        <taxon>Spermatophyta</taxon>
        <taxon>Magnoliopsida</taxon>
        <taxon>eudicotyledons</taxon>
        <taxon>Gunneridae</taxon>
        <taxon>Pentapetalae</taxon>
        <taxon>asterids</taxon>
        <taxon>campanulids</taxon>
        <taxon>Aquifoliales</taxon>
        <taxon>Aquifoliaceae</taxon>
        <taxon>Ilex</taxon>
    </lineage>
</organism>
<dbReference type="Proteomes" id="UP001642360">
    <property type="component" value="Unassembled WGS sequence"/>
</dbReference>
<comment type="caution">
    <text evidence="1">The sequence shown here is derived from an EMBL/GenBank/DDBJ whole genome shotgun (WGS) entry which is preliminary data.</text>
</comment>
<name>A0ABC8SZA1_9AQUA</name>
<dbReference type="AlphaFoldDB" id="A0ABC8SZA1"/>
<gene>
    <name evidence="1" type="ORF">ILEXP_LOCUS28936</name>
</gene>
<accession>A0ABC8SZA1</accession>
<protein>
    <submittedName>
        <fullName evidence="1">Uncharacterized protein</fullName>
    </submittedName>
</protein>